<dbReference type="PANTHER" id="PTHR33406">
    <property type="entry name" value="MEMBRANE PROTEIN MJ1562-RELATED"/>
    <property type="match status" value="1"/>
</dbReference>
<protein>
    <submittedName>
        <fullName evidence="10">Transport protein</fullName>
    </submittedName>
</protein>
<proteinExistence type="inferred from homology"/>
<dbReference type="Proteomes" id="UP000051181">
    <property type="component" value="Unassembled WGS sequence"/>
</dbReference>
<feature type="transmembrane region" description="Helical" evidence="8">
    <location>
        <begin position="1265"/>
        <end position="1287"/>
    </location>
</feature>
<feature type="transmembrane region" description="Helical" evidence="8">
    <location>
        <begin position="202"/>
        <end position="223"/>
    </location>
</feature>
<feature type="transmembrane region" description="Helical" evidence="8">
    <location>
        <begin position="1233"/>
        <end position="1259"/>
    </location>
</feature>
<name>A0A0R1EZI8_9LACO</name>
<feature type="coiled-coil region" evidence="7">
    <location>
        <begin position="649"/>
        <end position="720"/>
    </location>
</feature>
<feature type="coiled-coil region" evidence="7">
    <location>
        <begin position="809"/>
        <end position="863"/>
    </location>
</feature>
<evidence type="ECO:0000256" key="4">
    <source>
        <dbReference type="ARBA" id="ARBA00022692"/>
    </source>
</evidence>
<dbReference type="EMBL" id="AZCN01000062">
    <property type="protein sequence ID" value="KRK14912.1"/>
    <property type="molecule type" value="Genomic_DNA"/>
</dbReference>
<feature type="transmembrane region" description="Helical" evidence="8">
    <location>
        <begin position="235"/>
        <end position="254"/>
    </location>
</feature>
<evidence type="ECO:0000256" key="8">
    <source>
        <dbReference type="SAM" id="Phobius"/>
    </source>
</evidence>
<comment type="similarity">
    <text evidence="2">Belongs to the resistance-nodulation-cell division (RND) (TC 2.A.6) family. MmpL subfamily.</text>
</comment>
<feature type="domain" description="Membrane transport protein MMPL" evidence="9">
    <location>
        <begin position="44"/>
        <end position="363"/>
    </location>
</feature>
<dbReference type="Pfam" id="PF03176">
    <property type="entry name" value="MMPL"/>
    <property type="match status" value="2"/>
</dbReference>
<evidence type="ECO:0000256" key="2">
    <source>
        <dbReference type="ARBA" id="ARBA00010157"/>
    </source>
</evidence>
<evidence type="ECO:0000259" key="9">
    <source>
        <dbReference type="Pfam" id="PF03176"/>
    </source>
</evidence>
<evidence type="ECO:0000313" key="10">
    <source>
        <dbReference type="EMBL" id="KRK14912.1"/>
    </source>
</evidence>
<dbReference type="InterPro" id="IPR004869">
    <property type="entry name" value="MMPL_dom"/>
</dbReference>
<dbReference type="InterPro" id="IPR050545">
    <property type="entry name" value="Mycobact_MmpL"/>
</dbReference>
<dbReference type="eggNOG" id="COG1511">
    <property type="taxonomic scope" value="Bacteria"/>
</dbReference>
<evidence type="ECO:0000256" key="3">
    <source>
        <dbReference type="ARBA" id="ARBA00022475"/>
    </source>
</evidence>
<accession>A0A0R1EZI8</accession>
<comment type="subcellular location">
    <subcellularLocation>
        <location evidence="1">Cell membrane</location>
        <topology evidence="1">Multi-pass membrane protein</topology>
    </subcellularLocation>
</comment>
<keyword evidence="3" id="KW-1003">Cell membrane</keyword>
<feature type="transmembrane region" description="Helical" evidence="8">
    <location>
        <begin position="179"/>
        <end position="195"/>
    </location>
</feature>
<dbReference type="Gene3D" id="1.20.1640.10">
    <property type="entry name" value="Multidrug efflux transporter AcrB transmembrane domain"/>
    <property type="match status" value="2"/>
</dbReference>
<feature type="transmembrane region" description="Helical" evidence="8">
    <location>
        <begin position="359"/>
        <end position="379"/>
    </location>
</feature>
<dbReference type="SUPFAM" id="SSF82866">
    <property type="entry name" value="Multidrug efflux transporter AcrB transmembrane domain"/>
    <property type="match status" value="2"/>
</dbReference>
<dbReference type="PATRIC" id="fig|913848.6.peg.2078"/>
<evidence type="ECO:0000256" key="5">
    <source>
        <dbReference type="ARBA" id="ARBA00022989"/>
    </source>
</evidence>
<feature type="transmembrane region" description="Helical" evidence="8">
    <location>
        <begin position="282"/>
        <end position="304"/>
    </location>
</feature>
<feature type="transmembrane region" description="Helical" evidence="8">
    <location>
        <begin position="1136"/>
        <end position="1155"/>
    </location>
</feature>
<dbReference type="Gene3D" id="1.10.287.950">
    <property type="entry name" value="Methyl-accepting chemotaxis protein"/>
    <property type="match status" value="1"/>
</dbReference>
<dbReference type="eggNOG" id="COG2409">
    <property type="taxonomic scope" value="Bacteria"/>
</dbReference>
<evidence type="ECO:0000256" key="7">
    <source>
        <dbReference type="SAM" id="Coils"/>
    </source>
</evidence>
<gene>
    <name evidence="10" type="ORF">FD22_GL002035</name>
</gene>
<dbReference type="RefSeq" id="WP_010010495.1">
    <property type="nucleotide sequence ID" value="NZ_AZCN01000062.1"/>
</dbReference>
<keyword evidence="7" id="KW-0175">Coiled coil</keyword>
<dbReference type="NCBIfam" id="TIGR03057">
    <property type="entry name" value="xxxLxxG_by_4"/>
    <property type="match status" value="5"/>
</dbReference>
<evidence type="ECO:0000256" key="1">
    <source>
        <dbReference type="ARBA" id="ARBA00004651"/>
    </source>
</evidence>
<evidence type="ECO:0000256" key="6">
    <source>
        <dbReference type="ARBA" id="ARBA00023136"/>
    </source>
</evidence>
<feature type="domain" description="Membrane transport protein MMPL" evidence="9">
    <location>
        <begin position="1012"/>
        <end position="1283"/>
    </location>
</feature>
<dbReference type="InterPro" id="IPR023908">
    <property type="entry name" value="xxxLxxG_rpt"/>
</dbReference>
<reference evidence="10 11" key="1">
    <citation type="journal article" date="2015" name="Genome Announc.">
        <title>Expanding the biotechnology potential of lactobacilli through comparative genomics of 213 strains and associated genera.</title>
        <authorList>
            <person name="Sun Z."/>
            <person name="Harris H.M."/>
            <person name="McCann A."/>
            <person name="Guo C."/>
            <person name="Argimon S."/>
            <person name="Zhang W."/>
            <person name="Yang X."/>
            <person name="Jeffery I.B."/>
            <person name="Cooney J.C."/>
            <person name="Kagawa T.F."/>
            <person name="Liu W."/>
            <person name="Song Y."/>
            <person name="Salvetti E."/>
            <person name="Wrobel A."/>
            <person name="Rasinkangas P."/>
            <person name="Parkhill J."/>
            <person name="Rea M.C."/>
            <person name="O'Sullivan O."/>
            <person name="Ritari J."/>
            <person name="Douillard F.P."/>
            <person name="Paul Ross R."/>
            <person name="Yang R."/>
            <person name="Briner A.E."/>
            <person name="Felis G.E."/>
            <person name="de Vos W.M."/>
            <person name="Barrangou R."/>
            <person name="Klaenhammer T.R."/>
            <person name="Caufield P.W."/>
            <person name="Cui Y."/>
            <person name="Zhang H."/>
            <person name="O'Toole P.W."/>
        </authorList>
    </citation>
    <scope>NUCLEOTIDE SEQUENCE [LARGE SCALE GENOMIC DNA]</scope>
    <source>
        <strain evidence="10 11">DSM 20001</strain>
    </source>
</reference>
<keyword evidence="6 8" id="KW-0472">Membrane</keyword>
<feature type="transmembrane region" description="Helical" evidence="8">
    <location>
        <begin position="310"/>
        <end position="338"/>
    </location>
</feature>
<comment type="caution">
    <text evidence="10">The sequence shown here is derived from an EMBL/GenBank/DDBJ whole genome shotgun (WGS) entry which is preliminary data.</text>
</comment>
<feature type="transmembrane region" description="Helical" evidence="8">
    <location>
        <begin position="9"/>
        <end position="26"/>
    </location>
</feature>
<organism evidence="10 11">
    <name type="scientific">Loigolactobacillus coryniformis subsp. coryniformis KCTC 3167 = DSM 20001</name>
    <dbReference type="NCBI Taxonomy" id="913848"/>
    <lineage>
        <taxon>Bacteria</taxon>
        <taxon>Bacillati</taxon>
        <taxon>Bacillota</taxon>
        <taxon>Bacilli</taxon>
        <taxon>Lactobacillales</taxon>
        <taxon>Lactobacillaceae</taxon>
        <taxon>Loigolactobacillus</taxon>
    </lineage>
</organism>
<dbReference type="PANTHER" id="PTHR33406:SF6">
    <property type="entry name" value="MEMBRANE PROTEIN YDGH-RELATED"/>
    <property type="match status" value="1"/>
</dbReference>
<evidence type="ECO:0000313" key="11">
    <source>
        <dbReference type="Proteomes" id="UP000051181"/>
    </source>
</evidence>
<sequence length="1311" mass="137948">MKRFLERHVGALVAWVVVIIIALITMPDTTRLIREYGQTKIPAAAQSQVADVMQNHWGRGQGNTRQVVVVFNNGADKLTTTQKENIARTVRHFRENKQHYHIKSVTAATDNAATRKQLISKDKSTQLVQLLVSKKDTVRQMNADITKAAKTAGVKTYVTGSDILNDDFSQATEEGIKKTEVIAAIFIFIVLIIVFRSPIVPIISLLTVGVSVITSLSIVMNLVDRVGFPLSSFTQVFMVVVLFGIGTDYNILLYDQFKAELSQGLDAVAATKKARRIAGRTILYSGSSILIGFTALALAKFSIYRSAVGVAVGVAVLLLVLLTLNPFFMATLGARMFWPIKNFEGGSNSKLWHGLSKRSVLHPFIALGLVLLVTLPFLFTYSNQLNYDTLDELSDSLPAKQGFKVVQDHFSKGTAEPSTLYIQANKKLNQEQYLKVIDQITRKLQKEPGVKTVASVTQPGGSKIKALYANQQLGTVTSGMKTAGKGLKTVNKGLNQASDKLGQSDMSSGLSGVQQLISGTDALTTGSQRLTSGTGQLASGATTLSNGLGTLNSSTGTLASGVNQLTSGAYVLQNGLGQYTNGVRQLNSGLSTLAGSSDQVTNGVQSLVSQSSQLPLAVAGLTAYNSGIASGVDQINSALAANQSKLAALNSAQSQLQSLSSQSATLKQEVATAKQSKSQLDAMEPLLDSLQTAKTQIDSLQNAAQQISTTQSQLQSALKQIGTRDTSAANADKSVIAAAQTIVDDPNATAASKQQAQTIIKTASASVANNLAANGTTLTALQEQASTTTLPDLSGLTTLANKIPSASTITNLKAQIDNLESMLDDADSMLSKTDNLASATSGLSDLQNQMSTLTQSLAQLQTAANQASSVANQLNAGVNGSGVDTTNQSTINATISQSQMLSQINQLAAGLQQYTGGVDQAASGASQLNANSAALTSGTKQLAGGLGTLNNQVPTLTSGVSQLSNGANQLASGANQLNAKAPQLTAGLIQVNNGQRTMYTTLQGLVGQMQVLHNGLVDASGGLTKIGKGVTSADDYLTGLKNSAAANNFYIPASVLHGKTFATAIKTYMSANKHATKLTIVLDSNPSSAKSMARIDSLQSEVQNELKGTPLSGAKVAIGGQTASISDTHHIASSDFTRTAVIMLVGILLALMVITRSILQPVYILGTLLLAYVTSLSLTRWLSSAVLGQNMLTWNTPFFSFVMLVALGVDYSIFLMMKYREFGLTNGTPSKRIIAASSVIGAVVISAAVILSGTFAALIPSGVLTLIQVALAVIIGLIILVIILPVVNSAAIRLTYPLDDKLNDNIKKRKH</sequence>
<dbReference type="GO" id="GO:0005886">
    <property type="term" value="C:plasma membrane"/>
    <property type="evidence" value="ECO:0007669"/>
    <property type="project" value="UniProtKB-SubCell"/>
</dbReference>
<dbReference type="GeneID" id="65915663"/>
<keyword evidence="5 8" id="KW-1133">Transmembrane helix</keyword>
<feature type="transmembrane region" description="Helical" evidence="8">
    <location>
        <begin position="1194"/>
        <end position="1213"/>
    </location>
</feature>
<keyword evidence="4 8" id="KW-0812">Transmembrane</keyword>
<feature type="transmembrane region" description="Helical" evidence="8">
    <location>
        <begin position="1162"/>
        <end position="1182"/>
    </location>
</feature>